<gene>
    <name evidence="1" type="ORF">B0T19DRAFT_429212</name>
</gene>
<organism evidence="1 2">
    <name type="scientific">Cercophora scortea</name>
    <dbReference type="NCBI Taxonomy" id="314031"/>
    <lineage>
        <taxon>Eukaryota</taxon>
        <taxon>Fungi</taxon>
        <taxon>Dikarya</taxon>
        <taxon>Ascomycota</taxon>
        <taxon>Pezizomycotina</taxon>
        <taxon>Sordariomycetes</taxon>
        <taxon>Sordariomycetidae</taxon>
        <taxon>Sordariales</taxon>
        <taxon>Lasiosphaeriaceae</taxon>
        <taxon>Cercophora</taxon>
    </lineage>
</organism>
<dbReference type="EMBL" id="JAUEPO010000004">
    <property type="protein sequence ID" value="KAK3324697.1"/>
    <property type="molecule type" value="Genomic_DNA"/>
</dbReference>
<dbReference type="Proteomes" id="UP001286456">
    <property type="component" value="Unassembled WGS sequence"/>
</dbReference>
<dbReference type="AlphaFoldDB" id="A0AAE0IGP4"/>
<sequence>MRPSCCSCFPTKWGLAAVIGRITRAHQAILCFWCGGPFLPPCGAFRGASCLVVHFSWSFLPRELPAVPGCHPCMILSRSRSRSCSCGCSPGHPENLLQKKHRRNNRRNLRVSSNDGPKSPSRSMLDFWRMLDFLAGICPSNTALSSASPFGREL</sequence>
<name>A0AAE0IGP4_9PEZI</name>
<keyword evidence="2" id="KW-1185">Reference proteome</keyword>
<protein>
    <submittedName>
        <fullName evidence="1">Uncharacterized protein</fullName>
    </submittedName>
</protein>
<evidence type="ECO:0000313" key="1">
    <source>
        <dbReference type="EMBL" id="KAK3324697.1"/>
    </source>
</evidence>
<proteinExistence type="predicted"/>
<reference evidence="1" key="1">
    <citation type="journal article" date="2023" name="Mol. Phylogenet. Evol.">
        <title>Genome-scale phylogeny and comparative genomics of the fungal order Sordariales.</title>
        <authorList>
            <person name="Hensen N."/>
            <person name="Bonometti L."/>
            <person name="Westerberg I."/>
            <person name="Brannstrom I.O."/>
            <person name="Guillou S."/>
            <person name="Cros-Aarteil S."/>
            <person name="Calhoun S."/>
            <person name="Haridas S."/>
            <person name="Kuo A."/>
            <person name="Mondo S."/>
            <person name="Pangilinan J."/>
            <person name="Riley R."/>
            <person name="LaButti K."/>
            <person name="Andreopoulos B."/>
            <person name="Lipzen A."/>
            <person name="Chen C."/>
            <person name="Yan M."/>
            <person name="Daum C."/>
            <person name="Ng V."/>
            <person name="Clum A."/>
            <person name="Steindorff A."/>
            <person name="Ohm R.A."/>
            <person name="Martin F."/>
            <person name="Silar P."/>
            <person name="Natvig D.O."/>
            <person name="Lalanne C."/>
            <person name="Gautier V."/>
            <person name="Ament-Velasquez S.L."/>
            <person name="Kruys A."/>
            <person name="Hutchinson M.I."/>
            <person name="Powell A.J."/>
            <person name="Barry K."/>
            <person name="Miller A.N."/>
            <person name="Grigoriev I.V."/>
            <person name="Debuchy R."/>
            <person name="Gladieux P."/>
            <person name="Hiltunen Thoren M."/>
            <person name="Johannesson H."/>
        </authorList>
    </citation>
    <scope>NUCLEOTIDE SEQUENCE</scope>
    <source>
        <strain evidence="1">SMH4131-1</strain>
    </source>
</reference>
<comment type="caution">
    <text evidence="1">The sequence shown here is derived from an EMBL/GenBank/DDBJ whole genome shotgun (WGS) entry which is preliminary data.</text>
</comment>
<reference evidence="1" key="2">
    <citation type="submission" date="2023-06" db="EMBL/GenBank/DDBJ databases">
        <authorList>
            <consortium name="Lawrence Berkeley National Laboratory"/>
            <person name="Haridas S."/>
            <person name="Hensen N."/>
            <person name="Bonometti L."/>
            <person name="Westerberg I."/>
            <person name="Brannstrom I.O."/>
            <person name="Guillou S."/>
            <person name="Cros-Aarteil S."/>
            <person name="Calhoun S."/>
            <person name="Kuo A."/>
            <person name="Mondo S."/>
            <person name="Pangilinan J."/>
            <person name="Riley R."/>
            <person name="Labutti K."/>
            <person name="Andreopoulos B."/>
            <person name="Lipzen A."/>
            <person name="Chen C."/>
            <person name="Yanf M."/>
            <person name="Daum C."/>
            <person name="Ng V."/>
            <person name="Clum A."/>
            <person name="Steindorff A."/>
            <person name="Ohm R."/>
            <person name="Martin F."/>
            <person name="Silar P."/>
            <person name="Natvig D."/>
            <person name="Lalanne C."/>
            <person name="Gautier V."/>
            <person name="Ament-Velasquez S.L."/>
            <person name="Kruys A."/>
            <person name="Hutchinson M.I."/>
            <person name="Powell A.J."/>
            <person name="Barry K."/>
            <person name="Miller A.N."/>
            <person name="Grigoriev I.V."/>
            <person name="Debuchy R."/>
            <person name="Gladieux P."/>
            <person name="Thoren M.H."/>
            <person name="Johannesson H."/>
        </authorList>
    </citation>
    <scope>NUCLEOTIDE SEQUENCE</scope>
    <source>
        <strain evidence="1">SMH4131-1</strain>
    </source>
</reference>
<evidence type="ECO:0000313" key="2">
    <source>
        <dbReference type="Proteomes" id="UP001286456"/>
    </source>
</evidence>
<accession>A0AAE0IGP4</accession>